<keyword evidence="1" id="KW-0472">Membrane</keyword>
<dbReference type="Proteomes" id="UP001500027">
    <property type="component" value="Unassembled WGS sequence"/>
</dbReference>
<evidence type="ECO:0000313" key="3">
    <source>
        <dbReference type="EMBL" id="GAA4269347.1"/>
    </source>
</evidence>
<organism evidence="3 4">
    <name type="scientific">Hyunsoonleella aestuarii</name>
    <dbReference type="NCBI Taxonomy" id="912802"/>
    <lineage>
        <taxon>Bacteria</taxon>
        <taxon>Pseudomonadati</taxon>
        <taxon>Bacteroidota</taxon>
        <taxon>Flavobacteriia</taxon>
        <taxon>Flavobacteriales</taxon>
        <taxon>Flavobacteriaceae</taxon>
    </lineage>
</organism>
<dbReference type="Pfam" id="PF11127">
    <property type="entry name" value="YgaP-like_TM"/>
    <property type="match status" value="1"/>
</dbReference>
<accession>A0ABP8EAW0</accession>
<dbReference type="RefSeq" id="WP_139000743.1">
    <property type="nucleotide sequence ID" value="NZ_BAABAV010000001.1"/>
</dbReference>
<proteinExistence type="predicted"/>
<evidence type="ECO:0000313" key="4">
    <source>
        <dbReference type="Proteomes" id="UP001500027"/>
    </source>
</evidence>
<feature type="domain" description="Inner membrane protein YgaP-like transmembrane" evidence="2">
    <location>
        <begin position="14"/>
        <end position="63"/>
    </location>
</feature>
<evidence type="ECO:0000256" key="1">
    <source>
        <dbReference type="SAM" id="Phobius"/>
    </source>
</evidence>
<keyword evidence="4" id="KW-1185">Reference proteome</keyword>
<sequence length="75" mass="8246">MATNHTHTKIRLHDAIVGVLYGLSIILAATVNLQWLYLAGAVAVLQIISPITKFCPVYFVLNKIMPDSEPIQNGK</sequence>
<feature type="transmembrane region" description="Helical" evidence="1">
    <location>
        <begin position="12"/>
        <end position="31"/>
    </location>
</feature>
<dbReference type="Gene3D" id="6.10.140.1340">
    <property type="match status" value="1"/>
</dbReference>
<gene>
    <name evidence="3" type="ORF">GCM10022257_14480</name>
</gene>
<keyword evidence="1" id="KW-0812">Transmembrane</keyword>
<dbReference type="EMBL" id="BAABAV010000001">
    <property type="protein sequence ID" value="GAA4269347.1"/>
    <property type="molecule type" value="Genomic_DNA"/>
</dbReference>
<name>A0ABP8EAW0_9FLAO</name>
<evidence type="ECO:0000259" key="2">
    <source>
        <dbReference type="Pfam" id="PF11127"/>
    </source>
</evidence>
<comment type="caution">
    <text evidence="3">The sequence shown here is derived from an EMBL/GenBank/DDBJ whole genome shotgun (WGS) entry which is preliminary data.</text>
</comment>
<dbReference type="InterPro" id="IPR021309">
    <property type="entry name" value="YgaP-like_TM"/>
</dbReference>
<protein>
    <recommendedName>
        <fullName evidence="2">Inner membrane protein YgaP-like transmembrane domain-containing protein</fullName>
    </recommendedName>
</protein>
<reference evidence="4" key="1">
    <citation type="journal article" date="2019" name="Int. J. Syst. Evol. Microbiol.">
        <title>The Global Catalogue of Microorganisms (GCM) 10K type strain sequencing project: providing services to taxonomists for standard genome sequencing and annotation.</title>
        <authorList>
            <consortium name="The Broad Institute Genomics Platform"/>
            <consortium name="The Broad Institute Genome Sequencing Center for Infectious Disease"/>
            <person name="Wu L."/>
            <person name="Ma J."/>
        </authorList>
    </citation>
    <scope>NUCLEOTIDE SEQUENCE [LARGE SCALE GENOMIC DNA]</scope>
    <source>
        <strain evidence="4">JCM 17452</strain>
    </source>
</reference>
<feature type="transmembrane region" description="Helical" evidence="1">
    <location>
        <begin position="37"/>
        <end position="61"/>
    </location>
</feature>
<keyword evidence="1" id="KW-1133">Transmembrane helix</keyword>